<comment type="caution">
    <text evidence="1">The sequence shown here is derived from an EMBL/GenBank/DDBJ whole genome shotgun (WGS) entry which is preliminary data.</text>
</comment>
<protein>
    <submittedName>
        <fullName evidence="1">Uncharacterized protein</fullName>
    </submittedName>
</protein>
<evidence type="ECO:0000313" key="1">
    <source>
        <dbReference type="EMBL" id="KAF5785044.1"/>
    </source>
</evidence>
<name>A0A9K3N2U7_HELAN</name>
<gene>
    <name evidence="1" type="ORF">HanXRQr2_Chr10g0423981</name>
</gene>
<dbReference type="EMBL" id="MNCJ02000325">
    <property type="protein sequence ID" value="KAF5785044.1"/>
    <property type="molecule type" value="Genomic_DNA"/>
</dbReference>
<dbReference type="Proteomes" id="UP000215914">
    <property type="component" value="Unassembled WGS sequence"/>
</dbReference>
<reference evidence="1" key="2">
    <citation type="submission" date="2020-06" db="EMBL/GenBank/DDBJ databases">
        <title>Helianthus annuus Genome sequencing and assembly Release 2.</title>
        <authorList>
            <person name="Gouzy J."/>
            <person name="Langlade N."/>
            <person name="Munos S."/>
        </authorList>
    </citation>
    <scope>NUCLEOTIDE SEQUENCE</scope>
    <source>
        <tissue evidence="1">Leaves</tissue>
    </source>
</reference>
<sequence length="60" mass="7227">MKREEGFLVQNLVLIPSFRKFLERHDVFVQFGRVNSATWTGITSEVFRENEKRFVRRPLD</sequence>
<evidence type="ECO:0000313" key="2">
    <source>
        <dbReference type="Proteomes" id="UP000215914"/>
    </source>
</evidence>
<reference evidence="1" key="1">
    <citation type="journal article" date="2017" name="Nature">
        <title>The sunflower genome provides insights into oil metabolism, flowering and Asterid evolution.</title>
        <authorList>
            <person name="Badouin H."/>
            <person name="Gouzy J."/>
            <person name="Grassa C.J."/>
            <person name="Murat F."/>
            <person name="Staton S.E."/>
            <person name="Cottret L."/>
            <person name="Lelandais-Briere C."/>
            <person name="Owens G.L."/>
            <person name="Carrere S."/>
            <person name="Mayjonade B."/>
            <person name="Legrand L."/>
            <person name="Gill N."/>
            <person name="Kane N.C."/>
            <person name="Bowers J.E."/>
            <person name="Hubner S."/>
            <person name="Bellec A."/>
            <person name="Berard A."/>
            <person name="Berges H."/>
            <person name="Blanchet N."/>
            <person name="Boniface M.C."/>
            <person name="Brunel D."/>
            <person name="Catrice O."/>
            <person name="Chaidir N."/>
            <person name="Claudel C."/>
            <person name="Donnadieu C."/>
            <person name="Faraut T."/>
            <person name="Fievet G."/>
            <person name="Helmstetter N."/>
            <person name="King M."/>
            <person name="Knapp S.J."/>
            <person name="Lai Z."/>
            <person name="Le Paslier M.C."/>
            <person name="Lippi Y."/>
            <person name="Lorenzon L."/>
            <person name="Mandel J.R."/>
            <person name="Marage G."/>
            <person name="Marchand G."/>
            <person name="Marquand E."/>
            <person name="Bret-Mestries E."/>
            <person name="Morien E."/>
            <person name="Nambeesan S."/>
            <person name="Nguyen T."/>
            <person name="Pegot-Espagnet P."/>
            <person name="Pouilly N."/>
            <person name="Raftis F."/>
            <person name="Sallet E."/>
            <person name="Schiex T."/>
            <person name="Thomas J."/>
            <person name="Vandecasteele C."/>
            <person name="Vares D."/>
            <person name="Vear F."/>
            <person name="Vautrin S."/>
            <person name="Crespi M."/>
            <person name="Mangin B."/>
            <person name="Burke J.M."/>
            <person name="Salse J."/>
            <person name="Munos S."/>
            <person name="Vincourt P."/>
            <person name="Rieseberg L.H."/>
            <person name="Langlade N.B."/>
        </authorList>
    </citation>
    <scope>NUCLEOTIDE SEQUENCE</scope>
    <source>
        <tissue evidence="1">Leaves</tissue>
    </source>
</reference>
<accession>A0A9K3N2U7</accession>
<proteinExistence type="predicted"/>
<keyword evidence="2" id="KW-1185">Reference proteome</keyword>
<dbReference type="AlphaFoldDB" id="A0A9K3N2U7"/>
<dbReference type="Gramene" id="mRNA:HanXRQr2_Chr10g0423981">
    <property type="protein sequence ID" value="mRNA:HanXRQr2_Chr10g0423981"/>
    <property type="gene ID" value="HanXRQr2_Chr10g0423981"/>
</dbReference>
<organism evidence="1 2">
    <name type="scientific">Helianthus annuus</name>
    <name type="common">Common sunflower</name>
    <dbReference type="NCBI Taxonomy" id="4232"/>
    <lineage>
        <taxon>Eukaryota</taxon>
        <taxon>Viridiplantae</taxon>
        <taxon>Streptophyta</taxon>
        <taxon>Embryophyta</taxon>
        <taxon>Tracheophyta</taxon>
        <taxon>Spermatophyta</taxon>
        <taxon>Magnoliopsida</taxon>
        <taxon>eudicotyledons</taxon>
        <taxon>Gunneridae</taxon>
        <taxon>Pentapetalae</taxon>
        <taxon>asterids</taxon>
        <taxon>campanulids</taxon>
        <taxon>Asterales</taxon>
        <taxon>Asteraceae</taxon>
        <taxon>Asteroideae</taxon>
        <taxon>Heliantheae alliance</taxon>
        <taxon>Heliantheae</taxon>
        <taxon>Helianthus</taxon>
    </lineage>
</organism>